<gene>
    <name evidence="2" type="ORF">PAN31108_04921</name>
</gene>
<name>A0A5E4YZB7_9BURK</name>
<keyword evidence="3" id="KW-1185">Reference proteome</keyword>
<dbReference type="Pfam" id="PF20247">
    <property type="entry name" value="DUF6602"/>
    <property type="match status" value="1"/>
</dbReference>
<accession>A0A5E4YZB7</accession>
<organism evidence="2 3">
    <name type="scientific">Pandoraea anhela</name>
    <dbReference type="NCBI Taxonomy" id="2508295"/>
    <lineage>
        <taxon>Bacteria</taxon>
        <taxon>Pseudomonadati</taxon>
        <taxon>Pseudomonadota</taxon>
        <taxon>Betaproteobacteria</taxon>
        <taxon>Burkholderiales</taxon>
        <taxon>Burkholderiaceae</taxon>
        <taxon>Pandoraea</taxon>
    </lineage>
</organism>
<dbReference type="CDD" id="cd21173">
    <property type="entry name" value="NucC-like"/>
    <property type="match status" value="1"/>
</dbReference>
<evidence type="ECO:0000313" key="3">
    <source>
        <dbReference type="Proteomes" id="UP000406256"/>
    </source>
</evidence>
<evidence type="ECO:0000259" key="1">
    <source>
        <dbReference type="Pfam" id="PF20247"/>
    </source>
</evidence>
<feature type="domain" description="DUF6602" evidence="1">
    <location>
        <begin position="32"/>
        <end position="125"/>
    </location>
</feature>
<sequence>MNSKELFRKKLEDIHTNLMIRYNETAGFSAPIIGIEREVVTKELLQRVIPGSYRVGSGTILDAAGNETGQVDAVIERSFSLSFPIGSETNRLYVADSVCAAFEIKSDLYRQGKDAKKKIEQIRRLHRFDLETSDRIVRGDALLIPGFIIGFKGHSTAKAIEDNYIDPRNRYAPSGVLSIEGELFYGYAPGGDWHVAKGKAACILGFLNCMAQTLRFMASARADLTRYERLVNQDNENDDNG</sequence>
<evidence type="ECO:0000313" key="2">
    <source>
        <dbReference type="EMBL" id="VVE54284.1"/>
    </source>
</evidence>
<dbReference type="AlphaFoldDB" id="A0A5E4YZB7"/>
<dbReference type="InterPro" id="IPR046537">
    <property type="entry name" value="DUF6602"/>
</dbReference>
<protein>
    <recommendedName>
        <fullName evidence="1">DUF6602 domain-containing protein</fullName>
    </recommendedName>
</protein>
<dbReference type="EMBL" id="CABPSB010000029">
    <property type="protein sequence ID" value="VVE54284.1"/>
    <property type="molecule type" value="Genomic_DNA"/>
</dbReference>
<proteinExistence type="predicted"/>
<dbReference type="Proteomes" id="UP000406256">
    <property type="component" value="Unassembled WGS sequence"/>
</dbReference>
<reference evidence="2 3" key="1">
    <citation type="submission" date="2019-08" db="EMBL/GenBank/DDBJ databases">
        <authorList>
            <person name="Peeters C."/>
        </authorList>
    </citation>
    <scope>NUCLEOTIDE SEQUENCE [LARGE SCALE GENOMIC DNA]</scope>
    <source>
        <strain evidence="2 3">LMG 31108</strain>
    </source>
</reference>